<name>A0A1S3Y0W7_TOBAC</name>
<dbReference type="PANTHER" id="PTHR31371">
    <property type="entry name" value="BNAC09G50660D PROTEIN"/>
    <property type="match status" value="1"/>
</dbReference>
<accession>A0A1S3Y0W7</accession>
<feature type="domain" description="DUF668" evidence="2">
    <location>
        <begin position="386"/>
        <end position="473"/>
    </location>
</feature>
<gene>
    <name evidence="5" type="primary">LOC107770950</name>
</gene>
<sequence length="548" mass="62604">MVTTSHEPQELAFIFFSAAPFSNYFSFISTIRLCLFVFLSNSFSFNPSILSYLNQQFLKQIYFLKKPRSCLVLKLRIISVMALETWLIKVKKSIAHSLDSVRASAPRAKPALIKKSSVGVLAFEISGLMSKLLHLWQFLSDKNMIRIRNESICLEGVRKIVSNDDAFLLGLACAEIVENLRLLAKSLSRISKRCEDSHLRNFDRYFNEFANTGRDPYNWVLSLKDMDSKIKKMDQYVTTTALLHRQMDELSVLENSLKKASNSHFKDSDISSIKEQKIIDLRQKFLWQKQEVKYLKERSLWCRSFDTVTSLLARSIFTTLAKIKLVFGINHGYPNSLPRSLSASATVYPSENHNTCNFVSGPLVKPPVFNEFFESNTKMLKPPSSTLGAAALALHYANLIIVMEKMIRSPQLVGVDARDDLYSMLPNSIRSSLRSRLKGVGFSASDPVLAGEWKDALQKILGWLSPLAHNMIKWQSERSFEQQNIIPKTNVLLLQTMYFANQDKTEAAITELLVGLNYIWRFEREMNAKALFECTNFNNFLTLKRSSN</sequence>
<dbReference type="InterPro" id="IPR007700">
    <property type="entry name" value="DUF668"/>
</dbReference>
<evidence type="ECO:0000313" key="5">
    <source>
        <dbReference type="RefSeq" id="XP_016445764.1"/>
    </source>
</evidence>
<dbReference type="InterPro" id="IPR021864">
    <property type="entry name" value="DUF3475"/>
</dbReference>
<feature type="transmembrane region" description="Helical" evidence="1">
    <location>
        <begin position="12"/>
        <end position="39"/>
    </location>
</feature>
<evidence type="ECO:0000259" key="2">
    <source>
        <dbReference type="Pfam" id="PF05003"/>
    </source>
</evidence>
<dbReference type="Pfam" id="PF05003">
    <property type="entry name" value="DUF668"/>
    <property type="match status" value="1"/>
</dbReference>
<dbReference type="PANTHER" id="PTHR31371:SF14">
    <property type="entry name" value="SIMILARITY TO UNKNOWN PROTEIN"/>
    <property type="match status" value="1"/>
</dbReference>
<dbReference type="GO" id="GO:0045927">
    <property type="term" value="P:positive regulation of growth"/>
    <property type="evidence" value="ECO:0007669"/>
    <property type="project" value="InterPro"/>
</dbReference>
<reference evidence="5" key="2">
    <citation type="submission" date="2025-08" db="UniProtKB">
        <authorList>
            <consortium name="RefSeq"/>
        </authorList>
    </citation>
    <scope>IDENTIFICATION</scope>
    <source>
        <tissue evidence="5">Leaf</tissue>
    </source>
</reference>
<dbReference type="Proteomes" id="UP000790787">
    <property type="component" value="Chromosome 4"/>
</dbReference>
<feature type="domain" description="DUF3475" evidence="3">
    <location>
        <begin position="120"/>
        <end position="176"/>
    </location>
</feature>
<dbReference type="Pfam" id="PF11961">
    <property type="entry name" value="DUF3475"/>
    <property type="match status" value="1"/>
</dbReference>
<evidence type="ECO:0000256" key="1">
    <source>
        <dbReference type="SAM" id="Phobius"/>
    </source>
</evidence>
<keyword evidence="1" id="KW-0812">Transmembrane</keyword>
<reference evidence="4" key="1">
    <citation type="journal article" date="2014" name="Nat. Commun.">
        <title>The tobacco genome sequence and its comparison with those of tomato and potato.</title>
        <authorList>
            <person name="Sierro N."/>
            <person name="Battey J.N."/>
            <person name="Ouadi S."/>
            <person name="Bakaher N."/>
            <person name="Bovet L."/>
            <person name="Willig A."/>
            <person name="Goepfert S."/>
            <person name="Peitsch M.C."/>
            <person name="Ivanov N.V."/>
        </authorList>
    </citation>
    <scope>NUCLEOTIDE SEQUENCE [LARGE SCALE GENOMIC DNA]</scope>
</reference>
<keyword evidence="1" id="KW-0472">Membrane</keyword>
<dbReference type="GeneID" id="107770950"/>
<dbReference type="OMA" id="HKMDKQV"/>
<dbReference type="STRING" id="4097.A0A1S3Y0W7"/>
<dbReference type="KEGG" id="nta:107770950"/>
<evidence type="ECO:0000313" key="4">
    <source>
        <dbReference type="Proteomes" id="UP000790787"/>
    </source>
</evidence>
<keyword evidence="4" id="KW-1185">Reference proteome</keyword>
<organism evidence="4 5">
    <name type="scientific">Nicotiana tabacum</name>
    <name type="common">Common tobacco</name>
    <dbReference type="NCBI Taxonomy" id="4097"/>
    <lineage>
        <taxon>Eukaryota</taxon>
        <taxon>Viridiplantae</taxon>
        <taxon>Streptophyta</taxon>
        <taxon>Embryophyta</taxon>
        <taxon>Tracheophyta</taxon>
        <taxon>Spermatophyta</taxon>
        <taxon>Magnoliopsida</taxon>
        <taxon>eudicotyledons</taxon>
        <taxon>Gunneridae</taxon>
        <taxon>Pentapetalae</taxon>
        <taxon>asterids</taxon>
        <taxon>lamiids</taxon>
        <taxon>Solanales</taxon>
        <taxon>Solanaceae</taxon>
        <taxon>Nicotianoideae</taxon>
        <taxon>Nicotianeae</taxon>
        <taxon>Nicotiana</taxon>
    </lineage>
</organism>
<protein>
    <submittedName>
        <fullName evidence="5">Protein PSK SIMULATOR 1-like</fullName>
    </submittedName>
</protein>
<proteinExistence type="predicted"/>
<dbReference type="RefSeq" id="XP_016445764.1">
    <property type="nucleotide sequence ID" value="XM_016590278.2"/>
</dbReference>
<dbReference type="AlphaFoldDB" id="A0A1S3Y0W7"/>
<dbReference type="RefSeq" id="XP_016445764.1">
    <property type="nucleotide sequence ID" value="XM_016590278.1"/>
</dbReference>
<keyword evidence="1" id="KW-1133">Transmembrane helix</keyword>
<dbReference type="PaxDb" id="4097-A0A1S3Y0W7"/>
<dbReference type="OrthoDB" id="2018987at2759"/>
<evidence type="ECO:0000259" key="3">
    <source>
        <dbReference type="Pfam" id="PF11961"/>
    </source>
</evidence>